<protein>
    <recommendedName>
        <fullName evidence="5">Secreted protein</fullName>
    </recommendedName>
</protein>
<dbReference type="AlphaFoldDB" id="A0A1T5KXE8"/>
<dbReference type="RefSeq" id="WP_079728623.1">
    <property type="nucleotide sequence ID" value="NZ_FUZP01000003.1"/>
</dbReference>
<dbReference type="Proteomes" id="UP000190857">
    <property type="component" value="Unassembled WGS sequence"/>
</dbReference>
<feature type="chain" id="PRO_5039538506" description="Secreted protein" evidence="2">
    <location>
        <begin position="28"/>
        <end position="403"/>
    </location>
</feature>
<evidence type="ECO:0000256" key="2">
    <source>
        <dbReference type="SAM" id="SignalP"/>
    </source>
</evidence>
<feature type="region of interest" description="Disordered" evidence="1">
    <location>
        <begin position="27"/>
        <end position="48"/>
    </location>
</feature>
<dbReference type="PANTHER" id="PTHR47197">
    <property type="entry name" value="PROTEIN NIRF"/>
    <property type="match status" value="1"/>
</dbReference>
<dbReference type="InterPro" id="IPR047697">
    <property type="entry name" value="AztD-like"/>
</dbReference>
<evidence type="ECO:0000313" key="3">
    <source>
        <dbReference type="EMBL" id="SKC68135.1"/>
    </source>
</evidence>
<gene>
    <name evidence="3" type="ORF">SAMN06309945_2593</name>
</gene>
<name>A0A1T5KXE8_9MICO</name>
<dbReference type="InterPro" id="IPR011044">
    <property type="entry name" value="Quino_amine_DH_bsu"/>
</dbReference>
<evidence type="ECO:0000313" key="4">
    <source>
        <dbReference type="Proteomes" id="UP000190857"/>
    </source>
</evidence>
<dbReference type="STRING" id="123320.SAMN06309945_2593"/>
<feature type="signal peptide" evidence="2">
    <location>
        <begin position="1"/>
        <end position="27"/>
    </location>
</feature>
<reference evidence="3 4" key="1">
    <citation type="submission" date="2017-02" db="EMBL/GenBank/DDBJ databases">
        <authorList>
            <person name="Peterson S.W."/>
        </authorList>
    </citation>
    <scope>NUCLEOTIDE SEQUENCE [LARGE SCALE GENOMIC DNA]</scope>
    <source>
        <strain evidence="3 4">VKM Ac-2059</strain>
    </source>
</reference>
<dbReference type="Gene3D" id="2.130.10.10">
    <property type="entry name" value="YVTN repeat-like/Quinoprotein amine dehydrogenase"/>
    <property type="match status" value="2"/>
</dbReference>
<dbReference type="InterPro" id="IPR015943">
    <property type="entry name" value="WD40/YVTN_repeat-like_dom_sf"/>
</dbReference>
<keyword evidence="4" id="KW-1185">Reference proteome</keyword>
<dbReference type="InterPro" id="IPR051200">
    <property type="entry name" value="Host-pathogen_enzymatic-act"/>
</dbReference>
<keyword evidence="2" id="KW-0732">Signal</keyword>
<sequence length="403" mass="42479">MQKKTRSTTALAALLAGGLALTGCASGASSTSTPSASSAPDSHSDSAGSGALAVSYDGGIYLLDPETLEVTKDIPLDGFNRLNPAGDDRHLFVSTSSGFTLLDAEAGELTDQTFGGEKPGHVVRHDGRTVLFTDGTGEVEIFDTHDIEHASDDDAQALEPEETYKTADAHHGVAVELANGELVVTLGTEESRPGIIVLDKNRTEIARNEDCLGVHGEATAEDEAVVIGCESGVLIYQDGEITKVASPDAYGRIGNQAGSDESPITLGDYKTDKDAELERPERVSLIDTRTKELTLVDLGTSYSFRSLARGPHGEGLVLGTDGALHVIDPEAGTVTNSIPVIAEWSEPLDWQQPRPTIFVRDHVAYVTEPASKKIHAVDIESGEILTTATLPEASNELSGVLAH</sequence>
<dbReference type="EMBL" id="FUZP01000003">
    <property type="protein sequence ID" value="SKC68135.1"/>
    <property type="molecule type" value="Genomic_DNA"/>
</dbReference>
<accession>A0A1T5KXE8</accession>
<organism evidence="3 4">
    <name type="scientific">Okibacterium fritillariae</name>
    <dbReference type="NCBI Taxonomy" id="123320"/>
    <lineage>
        <taxon>Bacteria</taxon>
        <taxon>Bacillati</taxon>
        <taxon>Actinomycetota</taxon>
        <taxon>Actinomycetes</taxon>
        <taxon>Micrococcales</taxon>
        <taxon>Microbacteriaceae</taxon>
        <taxon>Okibacterium</taxon>
    </lineage>
</organism>
<dbReference type="OrthoDB" id="3250815at2"/>
<dbReference type="SUPFAM" id="SSF50969">
    <property type="entry name" value="YVTN repeat-like/Quinoprotein amine dehydrogenase"/>
    <property type="match status" value="1"/>
</dbReference>
<evidence type="ECO:0008006" key="5">
    <source>
        <dbReference type="Google" id="ProtNLM"/>
    </source>
</evidence>
<dbReference type="PROSITE" id="PS51257">
    <property type="entry name" value="PROKAR_LIPOPROTEIN"/>
    <property type="match status" value="1"/>
</dbReference>
<dbReference type="PANTHER" id="PTHR47197:SF3">
    <property type="entry name" value="DIHYDRO-HEME D1 DEHYDROGENASE"/>
    <property type="match status" value="1"/>
</dbReference>
<evidence type="ECO:0000256" key="1">
    <source>
        <dbReference type="SAM" id="MobiDB-lite"/>
    </source>
</evidence>
<proteinExistence type="predicted"/>
<dbReference type="NCBIfam" id="NF038015">
    <property type="entry name" value="AztD"/>
    <property type="match status" value="1"/>
</dbReference>